<keyword evidence="1" id="KW-0812">Transmembrane</keyword>
<evidence type="ECO:0000256" key="1">
    <source>
        <dbReference type="SAM" id="Phobius"/>
    </source>
</evidence>
<organism evidence="2 3">
    <name type="scientific">Flavobacterium azizsancarii</name>
    <dbReference type="NCBI Taxonomy" id="2961580"/>
    <lineage>
        <taxon>Bacteria</taxon>
        <taxon>Pseudomonadati</taxon>
        <taxon>Bacteroidota</taxon>
        <taxon>Flavobacteriia</taxon>
        <taxon>Flavobacteriales</taxon>
        <taxon>Flavobacteriaceae</taxon>
        <taxon>Flavobacterium</taxon>
    </lineage>
</organism>
<accession>A0ABT4WC80</accession>
<gene>
    <name evidence="2" type="ORF">NJT12_11225</name>
</gene>
<protein>
    <recommendedName>
        <fullName evidence="4">YcxB-like protein domain-containing protein</fullName>
    </recommendedName>
</protein>
<keyword evidence="1" id="KW-1133">Transmembrane helix</keyword>
<evidence type="ECO:0000313" key="3">
    <source>
        <dbReference type="Proteomes" id="UP001212170"/>
    </source>
</evidence>
<keyword evidence="3" id="KW-1185">Reference proteome</keyword>
<proteinExistence type="predicted"/>
<feature type="transmembrane region" description="Helical" evidence="1">
    <location>
        <begin position="53"/>
        <end position="70"/>
    </location>
</feature>
<dbReference type="Proteomes" id="UP001212170">
    <property type="component" value="Unassembled WGS sequence"/>
</dbReference>
<reference evidence="2 3" key="1">
    <citation type="journal article" date="2023" name="Chemosphere">
        <title>Whole genome analysis of Flavobacterium aziz-sancarii sp. nov., isolated from Ardley Island (Antarctica), revealed a rich resistome and bioremediation potential.</title>
        <authorList>
            <person name="Otur C."/>
            <person name="Okay S."/>
            <person name="Kurt-Kizildogan A."/>
        </authorList>
    </citation>
    <scope>NUCLEOTIDE SEQUENCE [LARGE SCALE GENOMIC DNA]</scope>
    <source>
        <strain evidence="2 3">AC</strain>
    </source>
</reference>
<name>A0ABT4WC80_9FLAO</name>
<comment type="caution">
    <text evidence="2">The sequence shown here is derived from an EMBL/GenBank/DDBJ whole genome shotgun (WGS) entry which is preliminary data.</text>
</comment>
<evidence type="ECO:0008006" key="4">
    <source>
        <dbReference type="Google" id="ProtNLM"/>
    </source>
</evidence>
<feature type="transmembrane region" description="Helical" evidence="1">
    <location>
        <begin position="27"/>
        <end position="47"/>
    </location>
</feature>
<sequence length="164" mass="19261">MNSGVSTYDNLKKIINDMMFKRNKKYLLYRILVSHFLILLIAIGGNLTYANAIPLWCITIILPNLILSFLKNLKAINVKKEHIELIFNKYFFKEHTESYKYTDLKFTYKNEFEGASSLSMKFRIYKKKDNKSIISIGGLLDGWYKKQINEMVEELEKKGIEVTI</sequence>
<evidence type="ECO:0000313" key="2">
    <source>
        <dbReference type="EMBL" id="MDA6070189.1"/>
    </source>
</evidence>
<keyword evidence="1" id="KW-0472">Membrane</keyword>
<dbReference type="EMBL" id="JAMZNK010000015">
    <property type="protein sequence ID" value="MDA6070189.1"/>
    <property type="molecule type" value="Genomic_DNA"/>
</dbReference>
<dbReference type="RefSeq" id="WP_271336002.1">
    <property type="nucleotide sequence ID" value="NZ_JAMZNK010000015.1"/>
</dbReference>